<name>A0ABY9PHY4_9GAMM</name>
<dbReference type="Proteomes" id="UP001229313">
    <property type="component" value="Chromosome"/>
</dbReference>
<organism evidence="1 2">
    <name type="scientific">Lysobacter yananisis</name>
    <dbReference type="NCBI Taxonomy" id="1003114"/>
    <lineage>
        <taxon>Bacteria</taxon>
        <taxon>Pseudomonadati</taxon>
        <taxon>Pseudomonadota</taxon>
        <taxon>Gammaproteobacteria</taxon>
        <taxon>Lysobacterales</taxon>
        <taxon>Lysobacteraceae</taxon>
        <taxon>Lysobacter</taxon>
    </lineage>
</organism>
<gene>
    <name evidence="1" type="ORF">RDV84_12810</name>
</gene>
<accession>A0ABY9PHY4</accession>
<evidence type="ECO:0000313" key="1">
    <source>
        <dbReference type="EMBL" id="WMT05680.1"/>
    </source>
</evidence>
<protein>
    <submittedName>
        <fullName evidence="1">Uncharacterized protein</fullName>
    </submittedName>
</protein>
<dbReference type="EMBL" id="CP133568">
    <property type="protein sequence ID" value="WMT05680.1"/>
    <property type="molecule type" value="Genomic_DNA"/>
</dbReference>
<dbReference type="RefSeq" id="WP_309153611.1">
    <property type="nucleotide sequence ID" value="NZ_CP133568.1"/>
</dbReference>
<sequence length="142" mass="15027">MDDQENQGIDCRLAQAISENADAVVIAEAVASLWLEFEAALQPIIGPAAVTALYRRSLNLASATTPGFNRVSTSSAEGNDVDGLREYLTQCSASDALTSGSSFLRTFHELLASLIGPSLAQRLLCPVPMDPLSDLPPQDVPP</sequence>
<proteinExistence type="predicted"/>
<evidence type="ECO:0000313" key="2">
    <source>
        <dbReference type="Proteomes" id="UP001229313"/>
    </source>
</evidence>
<keyword evidence="2" id="KW-1185">Reference proteome</keyword>
<reference evidence="1 2" key="1">
    <citation type="submission" date="2023-08" db="EMBL/GenBank/DDBJ databases">
        <title>The whole genome sequence of Lysobacter yananisis.</title>
        <authorList>
            <person name="Sun H."/>
        </authorList>
    </citation>
    <scope>NUCLEOTIDE SEQUENCE [LARGE SCALE GENOMIC DNA]</scope>
    <source>
        <strain evidence="1 2">SNNU513</strain>
    </source>
</reference>